<dbReference type="GO" id="GO:0004725">
    <property type="term" value="F:protein tyrosine phosphatase activity"/>
    <property type="evidence" value="ECO:0007669"/>
    <property type="project" value="InterPro"/>
</dbReference>
<evidence type="ECO:0000259" key="3">
    <source>
        <dbReference type="PROSITE" id="PS50055"/>
    </source>
</evidence>
<dbReference type="PROSITE" id="PS50055">
    <property type="entry name" value="TYR_PHOSPHATASE_PTP"/>
    <property type="match status" value="1"/>
</dbReference>
<feature type="domain" description="Tyrosine-protein phosphatase" evidence="3">
    <location>
        <begin position="52"/>
        <end position="346"/>
    </location>
</feature>
<dbReference type="CDD" id="cd18533">
    <property type="entry name" value="PTP_fungal"/>
    <property type="match status" value="1"/>
</dbReference>
<dbReference type="InterPro" id="IPR016130">
    <property type="entry name" value="Tyr_Pase_AS"/>
</dbReference>
<dbReference type="PRINTS" id="PR00700">
    <property type="entry name" value="PRTYPHPHTASE"/>
</dbReference>
<feature type="region of interest" description="Disordered" evidence="2">
    <location>
        <begin position="354"/>
        <end position="377"/>
    </location>
</feature>
<evidence type="ECO:0000256" key="1">
    <source>
        <dbReference type="ARBA" id="ARBA00009649"/>
    </source>
</evidence>
<feature type="region of interest" description="Disordered" evidence="2">
    <location>
        <begin position="394"/>
        <end position="430"/>
    </location>
</feature>
<sequence length="430" mass="49071">MAAQLQPDSSVLGAKRSRSSDQSPAISTSSLPLEREDDARLPLFLQLSSEEIDAKFEDIQIQQIQRIDQGKKASNNDHPWTVKFRKEHHAYNRYHDIWPWEQKRIKLKVPAGSLNYINASPIELHSTTDGSERKYIATQGPKQNNVDHFWQMVWQETESPSVVVMLTQLTESMKEKCYQYFPEDADSQVISVKFIDDTNQLHQGSVKVSSIESNEECRTTIRKITLIYNGSEKTIWHLFFQAWPDFGIPNSSDRTALLNLIRLSREKNKGWSNPRIVHCSAGVGRSGTFIALEHLIDELDQGHFDDLTTSDQDPIFDTVNRLREQRMTMVQSESQYHFLYDSLLNAFQQRLRTKDGRSTPLPQHISSEKLVHGEPSPKVARLSRGLLNLFSEIRSRSSSRKRETRDGISSGGIPTKEVTPSSPLPQGKTP</sequence>
<dbReference type="InterPro" id="IPR003595">
    <property type="entry name" value="Tyr_Pase_cat"/>
</dbReference>
<dbReference type="SMART" id="SM00194">
    <property type="entry name" value="PTPc"/>
    <property type="match status" value="1"/>
</dbReference>
<dbReference type="AlphaFoldDB" id="A0A8H3FAT2"/>
<dbReference type="OrthoDB" id="10253954at2759"/>
<dbReference type="PANTHER" id="PTHR19134">
    <property type="entry name" value="RECEPTOR-TYPE TYROSINE-PROTEIN PHOSPHATASE"/>
    <property type="match status" value="1"/>
</dbReference>
<name>A0A8H3FAT2_9LECA</name>
<comment type="caution">
    <text evidence="5">The sequence shown here is derived from an EMBL/GenBank/DDBJ whole genome shotgun (WGS) entry which is preliminary data.</text>
</comment>
<dbReference type="PROSITE" id="PS50056">
    <property type="entry name" value="TYR_PHOSPHATASE_2"/>
    <property type="match status" value="1"/>
</dbReference>
<dbReference type="PANTHER" id="PTHR19134:SF449">
    <property type="entry name" value="TYROSINE-PROTEIN PHOSPHATASE 1"/>
    <property type="match status" value="1"/>
</dbReference>
<dbReference type="SMART" id="SM00404">
    <property type="entry name" value="PTPc_motif"/>
    <property type="match status" value="1"/>
</dbReference>
<dbReference type="InterPro" id="IPR000242">
    <property type="entry name" value="PTP_cat"/>
</dbReference>
<evidence type="ECO:0000313" key="6">
    <source>
        <dbReference type="Proteomes" id="UP000664169"/>
    </source>
</evidence>
<comment type="similarity">
    <text evidence="1">Belongs to the protein-tyrosine phosphatase family. Non-receptor class subfamily.</text>
</comment>
<feature type="region of interest" description="Disordered" evidence="2">
    <location>
        <begin position="1"/>
        <end position="33"/>
    </location>
</feature>
<feature type="domain" description="Tyrosine specific protein phosphatases" evidence="4">
    <location>
        <begin position="255"/>
        <end position="337"/>
    </location>
</feature>
<dbReference type="Pfam" id="PF00102">
    <property type="entry name" value="Y_phosphatase"/>
    <property type="match status" value="1"/>
</dbReference>
<dbReference type="Proteomes" id="UP000664169">
    <property type="component" value="Unassembled WGS sequence"/>
</dbReference>
<dbReference type="InterPro" id="IPR000387">
    <property type="entry name" value="Tyr_Pase_dom"/>
</dbReference>
<dbReference type="SUPFAM" id="SSF52799">
    <property type="entry name" value="(Phosphotyrosine protein) phosphatases II"/>
    <property type="match status" value="1"/>
</dbReference>
<gene>
    <name evidence="5" type="ORF">GOMPHAMPRED_001231</name>
</gene>
<protein>
    <submittedName>
        <fullName evidence="5">Uncharacterized protein</fullName>
    </submittedName>
</protein>
<dbReference type="EMBL" id="CAJPDQ010000012">
    <property type="protein sequence ID" value="CAF9917376.1"/>
    <property type="molecule type" value="Genomic_DNA"/>
</dbReference>
<dbReference type="Gene3D" id="3.90.190.10">
    <property type="entry name" value="Protein tyrosine phosphatase superfamily"/>
    <property type="match status" value="1"/>
</dbReference>
<evidence type="ECO:0000259" key="4">
    <source>
        <dbReference type="PROSITE" id="PS50056"/>
    </source>
</evidence>
<keyword evidence="6" id="KW-1185">Reference proteome</keyword>
<dbReference type="PROSITE" id="PS00383">
    <property type="entry name" value="TYR_PHOSPHATASE_1"/>
    <property type="match status" value="1"/>
</dbReference>
<proteinExistence type="inferred from homology"/>
<dbReference type="InterPro" id="IPR029021">
    <property type="entry name" value="Prot-tyrosine_phosphatase-like"/>
</dbReference>
<accession>A0A8H3FAT2</accession>
<evidence type="ECO:0000313" key="5">
    <source>
        <dbReference type="EMBL" id="CAF9917376.1"/>
    </source>
</evidence>
<organism evidence="5 6">
    <name type="scientific">Gomphillus americanus</name>
    <dbReference type="NCBI Taxonomy" id="1940652"/>
    <lineage>
        <taxon>Eukaryota</taxon>
        <taxon>Fungi</taxon>
        <taxon>Dikarya</taxon>
        <taxon>Ascomycota</taxon>
        <taxon>Pezizomycotina</taxon>
        <taxon>Lecanoromycetes</taxon>
        <taxon>OSLEUM clade</taxon>
        <taxon>Ostropomycetidae</taxon>
        <taxon>Ostropales</taxon>
        <taxon>Graphidaceae</taxon>
        <taxon>Gomphilloideae</taxon>
        <taxon>Gomphillus</taxon>
    </lineage>
</organism>
<dbReference type="InterPro" id="IPR050348">
    <property type="entry name" value="Protein-Tyr_Phosphatase"/>
</dbReference>
<reference evidence="5" key="1">
    <citation type="submission" date="2021-03" db="EMBL/GenBank/DDBJ databases">
        <authorList>
            <person name="Tagirdzhanova G."/>
        </authorList>
    </citation>
    <scope>NUCLEOTIDE SEQUENCE</scope>
</reference>
<feature type="compositionally biased region" description="Polar residues" evidence="2">
    <location>
        <begin position="20"/>
        <end position="31"/>
    </location>
</feature>
<evidence type="ECO:0000256" key="2">
    <source>
        <dbReference type="SAM" id="MobiDB-lite"/>
    </source>
</evidence>